<gene>
    <name evidence="1" type="ORF">BACCIP111895_01967</name>
</gene>
<sequence>MKGEIQLKDWDVPPYAPILMEATRAIGYSLETAIADIIDNSVAASACTIDLSFFPIGNPYIAILDNGKGMNQKELINAMRYGSSNPLNERDTDDLGRFGLGLKTASMSQCRRLTVVSKKHNQIVGAQWDLDHIATTREWSLRLLEDVDFKDFPQIEKLDEFVSGTLVIWQELDRLKLGQINFDLSMGKYMDSVREHLSLVFHRYLNGETGLKKVKININNVSVEAIDPFLSEKSTRIMDDEIINVEGQKVIVRPYILPHISQLDESEINMLGGQDGIRKKQGFYVYRNKRLLVWGTWFKMMRQGDLSKLARVQIDIPNSLDSLWTLDIKKSMAVPPEVVRKNVGAIIERLGETSKRTWTFRGKRETDDSKVHMWKRLRTRQGGIVYEINREYPLVEAISTMGTTEKRFIEQLLMQIERSLPLNQLYVDLTSDERIVNESEISKPDLVNLLNQLLTGCNNAKEREEMIKRLSVTEPFDQHPEIFTDITQEVR</sequence>
<dbReference type="EMBL" id="CALBWS010000010">
    <property type="protein sequence ID" value="CAH2714791.1"/>
    <property type="molecule type" value="Genomic_DNA"/>
</dbReference>
<dbReference type="SUPFAM" id="SSF55874">
    <property type="entry name" value="ATPase domain of HSP90 chaperone/DNA topoisomerase II/histidine kinase"/>
    <property type="match status" value="1"/>
</dbReference>
<evidence type="ECO:0000313" key="2">
    <source>
        <dbReference type="Proteomes" id="UP000838308"/>
    </source>
</evidence>
<dbReference type="Proteomes" id="UP000838308">
    <property type="component" value="Unassembled WGS sequence"/>
</dbReference>
<reference evidence="1" key="1">
    <citation type="submission" date="2022-04" db="EMBL/GenBank/DDBJ databases">
        <authorList>
            <person name="Criscuolo A."/>
        </authorList>
    </citation>
    <scope>NUCLEOTIDE SEQUENCE</scope>
    <source>
        <strain evidence="1">CIP111895</strain>
    </source>
</reference>
<dbReference type="Pfam" id="PF13589">
    <property type="entry name" value="HATPase_c_3"/>
    <property type="match status" value="1"/>
</dbReference>
<name>A0ABM9EQA1_9BACI</name>
<protein>
    <recommendedName>
        <fullName evidence="3">ATP-binding protein</fullName>
    </recommendedName>
</protein>
<evidence type="ECO:0000313" key="1">
    <source>
        <dbReference type="EMBL" id="CAH2714791.1"/>
    </source>
</evidence>
<evidence type="ECO:0008006" key="3">
    <source>
        <dbReference type="Google" id="ProtNLM"/>
    </source>
</evidence>
<proteinExistence type="predicted"/>
<dbReference type="InterPro" id="IPR036890">
    <property type="entry name" value="HATPase_C_sf"/>
</dbReference>
<comment type="caution">
    <text evidence="1">The sequence shown here is derived from an EMBL/GenBank/DDBJ whole genome shotgun (WGS) entry which is preliminary data.</text>
</comment>
<accession>A0ABM9EQA1</accession>
<keyword evidence="2" id="KW-1185">Reference proteome</keyword>
<dbReference type="Gene3D" id="3.30.565.10">
    <property type="entry name" value="Histidine kinase-like ATPase, C-terminal domain"/>
    <property type="match status" value="1"/>
</dbReference>
<organism evidence="1 2">
    <name type="scientific">Neobacillus rhizosphaerae</name>
    <dbReference type="NCBI Taxonomy" id="2880965"/>
    <lineage>
        <taxon>Bacteria</taxon>
        <taxon>Bacillati</taxon>
        <taxon>Bacillota</taxon>
        <taxon>Bacilli</taxon>
        <taxon>Bacillales</taxon>
        <taxon>Bacillaceae</taxon>
        <taxon>Neobacillus</taxon>
    </lineage>
</organism>